<evidence type="ECO:0000313" key="6">
    <source>
        <dbReference type="EMBL" id="KRX06072.1"/>
    </source>
</evidence>
<dbReference type="SUPFAM" id="SSF48452">
    <property type="entry name" value="TPR-like"/>
    <property type="match status" value="3"/>
</dbReference>
<gene>
    <name evidence="6" type="ORF">PPERSA_01150</name>
</gene>
<dbReference type="OMA" id="IEIDSEC"/>
<feature type="compositionally biased region" description="Polar residues" evidence="5">
    <location>
        <begin position="219"/>
        <end position="233"/>
    </location>
</feature>
<keyword evidence="2 3" id="KW-0802">TPR repeat</keyword>
<dbReference type="GO" id="GO:0060090">
    <property type="term" value="F:molecular adaptor activity"/>
    <property type="evidence" value="ECO:0007669"/>
    <property type="project" value="TreeGrafter"/>
</dbReference>
<dbReference type="InterPro" id="IPR011990">
    <property type="entry name" value="TPR-like_helical_dom_sf"/>
</dbReference>
<evidence type="ECO:0000256" key="4">
    <source>
        <dbReference type="SAM" id="Coils"/>
    </source>
</evidence>
<dbReference type="InParanoid" id="A0A0V0QVV6"/>
<dbReference type="GO" id="GO:0072380">
    <property type="term" value="C:TRC complex"/>
    <property type="evidence" value="ECO:0007669"/>
    <property type="project" value="TreeGrafter"/>
</dbReference>
<protein>
    <recommendedName>
        <fullName evidence="8">Tetratricopeptide repeat protein</fullName>
    </recommendedName>
</protein>
<evidence type="ECO:0000313" key="7">
    <source>
        <dbReference type="Proteomes" id="UP000054937"/>
    </source>
</evidence>
<dbReference type="OrthoDB" id="2335338at2759"/>
<evidence type="ECO:0000256" key="5">
    <source>
        <dbReference type="SAM" id="MobiDB-lite"/>
    </source>
</evidence>
<keyword evidence="1" id="KW-0677">Repeat</keyword>
<accession>A0A0V0QVV6</accession>
<name>A0A0V0QVV6_PSEPJ</name>
<feature type="coiled-coil region" evidence="4">
    <location>
        <begin position="905"/>
        <end position="962"/>
    </location>
</feature>
<dbReference type="Pfam" id="PF13181">
    <property type="entry name" value="TPR_8"/>
    <property type="match status" value="2"/>
</dbReference>
<feature type="repeat" description="TPR" evidence="3">
    <location>
        <begin position="731"/>
        <end position="764"/>
    </location>
</feature>
<dbReference type="SMART" id="SM00028">
    <property type="entry name" value="TPR"/>
    <property type="match status" value="8"/>
</dbReference>
<dbReference type="GO" id="GO:0006620">
    <property type="term" value="P:post-translational protein targeting to endoplasmic reticulum membrane"/>
    <property type="evidence" value="ECO:0007669"/>
    <property type="project" value="TreeGrafter"/>
</dbReference>
<feature type="repeat" description="TPR" evidence="3">
    <location>
        <begin position="72"/>
        <end position="105"/>
    </location>
</feature>
<dbReference type="Gene3D" id="1.25.40.10">
    <property type="entry name" value="Tetratricopeptide repeat domain"/>
    <property type="match status" value="3"/>
</dbReference>
<feature type="region of interest" description="Disordered" evidence="5">
    <location>
        <begin position="216"/>
        <end position="284"/>
    </location>
</feature>
<dbReference type="InterPro" id="IPR047150">
    <property type="entry name" value="SGT"/>
</dbReference>
<dbReference type="InterPro" id="IPR019734">
    <property type="entry name" value="TPR_rpt"/>
</dbReference>
<feature type="region of interest" description="Disordered" evidence="5">
    <location>
        <begin position="427"/>
        <end position="448"/>
    </location>
</feature>
<keyword evidence="4" id="KW-0175">Coiled coil</keyword>
<dbReference type="PANTHER" id="PTHR45831">
    <property type="entry name" value="LD24721P"/>
    <property type="match status" value="1"/>
</dbReference>
<evidence type="ECO:0000256" key="2">
    <source>
        <dbReference type="ARBA" id="ARBA00022803"/>
    </source>
</evidence>
<dbReference type="Pfam" id="PF13414">
    <property type="entry name" value="TPR_11"/>
    <property type="match status" value="1"/>
</dbReference>
<dbReference type="EMBL" id="LDAU01000102">
    <property type="protein sequence ID" value="KRX06072.1"/>
    <property type="molecule type" value="Genomic_DNA"/>
</dbReference>
<feature type="repeat" description="TPR" evidence="3">
    <location>
        <begin position="792"/>
        <end position="825"/>
    </location>
</feature>
<reference evidence="6 7" key="1">
    <citation type="journal article" date="2015" name="Sci. Rep.">
        <title>Genome of the facultative scuticociliatosis pathogen Pseudocohnilembus persalinus provides insight into its virulence through horizontal gene transfer.</title>
        <authorList>
            <person name="Xiong J."/>
            <person name="Wang G."/>
            <person name="Cheng J."/>
            <person name="Tian M."/>
            <person name="Pan X."/>
            <person name="Warren A."/>
            <person name="Jiang C."/>
            <person name="Yuan D."/>
            <person name="Miao W."/>
        </authorList>
    </citation>
    <scope>NUCLEOTIDE SEQUENCE [LARGE SCALE GENOMIC DNA]</scope>
    <source>
        <strain evidence="6">36N120E</strain>
    </source>
</reference>
<dbReference type="Proteomes" id="UP000054937">
    <property type="component" value="Unassembled WGS sequence"/>
</dbReference>
<feature type="compositionally biased region" description="Polar residues" evidence="5">
    <location>
        <begin position="266"/>
        <end position="284"/>
    </location>
</feature>
<dbReference type="GO" id="GO:0016020">
    <property type="term" value="C:membrane"/>
    <property type="evidence" value="ECO:0007669"/>
    <property type="project" value="TreeGrafter"/>
</dbReference>
<dbReference type="PANTHER" id="PTHR45831:SF2">
    <property type="entry name" value="LD24721P"/>
    <property type="match status" value="1"/>
</dbReference>
<evidence type="ECO:0000256" key="3">
    <source>
        <dbReference type="PROSITE-ProRule" id="PRU00339"/>
    </source>
</evidence>
<sequence length="1020" mass="117916">MDQEKRLYEAALSSLKDNNFSIALNFMNQVIDINQNNPIYYATRSGIKNCLQMFEDSLKDSQKAIKLDQNFVRSYMQEGYAYFNLKKYKFALRSYIKAQKLDPDNDVLKELIRKVNTKIGEENDRDEVDDQFEENWFKDTITKLSLHNKFKLYLNDENIVFKLELIDQSPQLMNILINKDKKLKEIIDYLNNYESGIAAEQQKKVKEQMNKAEEEFKNLPSQNESQNKNINIEQDTDSDQERENDKDKKKDIKNQGASTKQKENSQKQANLEVQKQQESTQGNLGSLEKMQKVFGLMACEMKSHTISDNISDFLDKFKKGIQQPGNSLQKENEIQKKLRHDLKNQINLGAQNLKNQQNTYSQEAGVVGSTQVYNSERDIQNMNIQDSSGSVGNSSLQDALYQPFQSNFVKNNVEPLSNKINGVAQQVGSPKSQLTQQSGCIGGSTNIKESMHQPFNSKYVQNNLKRDDLQSENSKNESKNQIKLYKYEKSNNMVSASQMFDLQKEIQNQETQQKYKQESNQEQAIQQQKKSTQFTFSFSTQDSDLELKQAFQYKKSKKQVNLGYSSQDEIASIGTVQSNNINEQNNVQIKEQEQSFSSNEQNCSNQIENMDKQEEQEIKYVTRTVGTSDFKDDYTIMQKKSDVQKYKNKGINFLKKQDLGYAVVNFNKAIKLQIELKGDPRNFDNKDDVPNLIQLLVYRVNSLIGIGNIYEGHRTVDQIFGLIKNDIPKIAIANSLKALLYEKEGKYELAQKYYQKSYDLEPSKNLKLQLDHIAKYMQNSDQYQKNPEQQTIDQLIATGDKLFSVGKYDYAIDEYKNAIKLDNKNSDAWIKLSNCQVKMKDIDSALISIEKSLFSQPKNLQAWLKKGYLHLIQKNARMAKASFELGLELEMDNQDLIKGIEKANLMIQQERVDKLQQSEEQLQKNQTKALSQMSDKQNVTFMQNSNKAMTQINKALDVLEEKYGDEENVKQVMTFARDKKFQSILMSIVQNPKNFLEALKIQEFSQIFNLLKEKGLLTNQ</sequence>
<keyword evidence="7" id="KW-1185">Reference proteome</keyword>
<evidence type="ECO:0000256" key="1">
    <source>
        <dbReference type="ARBA" id="ARBA00022737"/>
    </source>
</evidence>
<organism evidence="6 7">
    <name type="scientific">Pseudocohnilembus persalinus</name>
    <name type="common">Ciliate</name>
    <dbReference type="NCBI Taxonomy" id="266149"/>
    <lineage>
        <taxon>Eukaryota</taxon>
        <taxon>Sar</taxon>
        <taxon>Alveolata</taxon>
        <taxon>Ciliophora</taxon>
        <taxon>Intramacronucleata</taxon>
        <taxon>Oligohymenophorea</taxon>
        <taxon>Scuticociliatia</taxon>
        <taxon>Philasterida</taxon>
        <taxon>Pseudocohnilembidae</taxon>
        <taxon>Pseudocohnilembus</taxon>
    </lineage>
</organism>
<dbReference type="PROSITE" id="PS50005">
    <property type="entry name" value="TPR"/>
    <property type="match status" value="3"/>
</dbReference>
<proteinExistence type="predicted"/>
<dbReference type="AlphaFoldDB" id="A0A0V0QVV6"/>
<comment type="caution">
    <text evidence="6">The sequence shown here is derived from an EMBL/GenBank/DDBJ whole genome shotgun (WGS) entry which is preliminary data.</text>
</comment>
<evidence type="ECO:0008006" key="8">
    <source>
        <dbReference type="Google" id="ProtNLM"/>
    </source>
</evidence>
<feature type="compositionally biased region" description="Basic and acidic residues" evidence="5">
    <location>
        <begin position="239"/>
        <end position="253"/>
    </location>
</feature>